<dbReference type="OrthoDB" id="10646692at2759"/>
<gene>
    <name evidence="2" type="ORF">BCR32DRAFT_273467</name>
</gene>
<name>A0A1Y1VPT4_9FUNG</name>
<feature type="transmembrane region" description="Helical" evidence="1">
    <location>
        <begin position="56"/>
        <end position="80"/>
    </location>
</feature>
<protein>
    <recommendedName>
        <fullName evidence="4">G-protein coupled receptors family 3 profile domain-containing protein</fullName>
    </recommendedName>
</protein>
<keyword evidence="1" id="KW-1133">Transmembrane helix</keyword>
<reference evidence="2 3" key="2">
    <citation type="submission" date="2016-08" db="EMBL/GenBank/DDBJ databases">
        <title>Pervasive Adenine N6-methylation of Active Genes in Fungi.</title>
        <authorList>
            <consortium name="DOE Joint Genome Institute"/>
            <person name="Mondo S.J."/>
            <person name="Dannebaum R.O."/>
            <person name="Kuo R.C."/>
            <person name="Labutti K."/>
            <person name="Haridas S."/>
            <person name="Kuo A."/>
            <person name="Salamov A."/>
            <person name="Ahrendt S.R."/>
            <person name="Lipzen A."/>
            <person name="Sullivan W."/>
            <person name="Andreopoulos W.B."/>
            <person name="Clum A."/>
            <person name="Lindquist E."/>
            <person name="Daum C."/>
            <person name="Ramamoorthy G.K."/>
            <person name="Gryganskyi A."/>
            <person name="Culley D."/>
            <person name="Magnuson J.K."/>
            <person name="James T.Y."/>
            <person name="O'Malley M.A."/>
            <person name="Stajich J.E."/>
            <person name="Spatafora J.W."/>
            <person name="Visel A."/>
            <person name="Grigoriev I.V."/>
        </authorList>
    </citation>
    <scope>NUCLEOTIDE SEQUENCE [LARGE SCALE GENOMIC DNA]</scope>
    <source>
        <strain evidence="2 3">S4</strain>
    </source>
</reference>
<keyword evidence="1" id="KW-0472">Membrane</keyword>
<evidence type="ECO:0008006" key="4">
    <source>
        <dbReference type="Google" id="ProtNLM"/>
    </source>
</evidence>
<sequence>MSTWLNRVRNKYLIFGCILIVEVIYNSLLYFSPYSVKNEFVLEGKNFQKCVMEKPFGLFLLIIELLIKYTVILCILILIFMEWNIKQTIYDMRILISSVLIDGLLLIIYSVLEFINFKNFTANGVLYASTIIIFSLSNFVYIYALRVSLLIKHGNNSIEEIIKQLQENKERFEVTTLKTVNISSSGNQLDNIDTNDAEHSGGLASFKSHNSKYNSRHSSGLDLDKMNVFLKYHYKETKD</sequence>
<reference evidence="2 3" key="1">
    <citation type="submission" date="2016-08" db="EMBL/GenBank/DDBJ databases">
        <title>A Parts List for Fungal Cellulosomes Revealed by Comparative Genomics.</title>
        <authorList>
            <consortium name="DOE Joint Genome Institute"/>
            <person name="Haitjema C.H."/>
            <person name="Gilmore S.P."/>
            <person name="Henske J.K."/>
            <person name="Solomon K.V."/>
            <person name="De Groot R."/>
            <person name="Kuo A."/>
            <person name="Mondo S.J."/>
            <person name="Salamov A.A."/>
            <person name="Labutti K."/>
            <person name="Zhao Z."/>
            <person name="Chiniquy J."/>
            <person name="Barry K."/>
            <person name="Brewer H.M."/>
            <person name="Purvine S.O."/>
            <person name="Wright A.T."/>
            <person name="Boxma B."/>
            <person name="Van Alen T."/>
            <person name="Hackstein J.H."/>
            <person name="Baker S.E."/>
            <person name="Grigoriev I.V."/>
            <person name="O'Malley M.A."/>
        </authorList>
    </citation>
    <scope>NUCLEOTIDE SEQUENCE [LARGE SCALE GENOMIC DNA]</scope>
    <source>
        <strain evidence="2 3">S4</strain>
    </source>
</reference>
<proteinExistence type="predicted"/>
<evidence type="ECO:0000313" key="2">
    <source>
        <dbReference type="EMBL" id="ORX63322.1"/>
    </source>
</evidence>
<accession>A0A1Y1VPT4</accession>
<dbReference type="AlphaFoldDB" id="A0A1Y1VPT4"/>
<feature type="transmembrane region" description="Helical" evidence="1">
    <location>
        <begin position="92"/>
        <end position="112"/>
    </location>
</feature>
<evidence type="ECO:0000313" key="3">
    <source>
        <dbReference type="Proteomes" id="UP000193944"/>
    </source>
</evidence>
<keyword evidence="1" id="KW-0812">Transmembrane</keyword>
<dbReference type="EMBL" id="MCFG01000652">
    <property type="protein sequence ID" value="ORX63322.1"/>
    <property type="molecule type" value="Genomic_DNA"/>
</dbReference>
<comment type="caution">
    <text evidence="2">The sequence shown here is derived from an EMBL/GenBank/DDBJ whole genome shotgun (WGS) entry which is preliminary data.</text>
</comment>
<dbReference type="Proteomes" id="UP000193944">
    <property type="component" value="Unassembled WGS sequence"/>
</dbReference>
<feature type="transmembrane region" description="Helical" evidence="1">
    <location>
        <begin position="124"/>
        <end position="144"/>
    </location>
</feature>
<evidence type="ECO:0000256" key="1">
    <source>
        <dbReference type="SAM" id="Phobius"/>
    </source>
</evidence>
<keyword evidence="3" id="KW-1185">Reference proteome</keyword>
<feature type="transmembrane region" description="Helical" evidence="1">
    <location>
        <begin position="12"/>
        <end position="36"/>
    </location>
</feature>
<organism evidence="2 3">
    <name type="scientific">Anaeromyces robustus</name>
    <dbReference type="NCBI Taxonomy" id="1754192"/>
    <lineage>
        <taxon>Eukaryota</taxon>
        <taxon>Fungi</taxon>
        <taxon>Fungi incertae sedis</taxon>
        <taxon>Chytridiomycota</taxon>
        <taxon>Chytridiomycota incertae sedis</taxon>
        <taxon>Neocallimastigomycetes</taxon>
        <taxon>Neocallimastigales</taxon>
        <taxon>Neocallimastigaceae</taxon>
        <taxon>Anaeromyces</taxon>
    </lineage>
</organism>